<protein>
    <submittedName>
        <fullName evidence="2">Uncharacterized protein</fullName>
    </submittedName>
</protein>
<organism evidence="2 3">
    <name type="scientific">Archangium gephyra</name>
    <dbReference type="NCBI Taxonomy" id="48"/>
    <lineage>
        <taxon>Bacteria</taxon>
        <taxon>Pseudomonadati</taxon>
        <taxon>Myxococcota</taxon>
        <taxon>Myxococcia</taxon>
        <taxon>Myxococcales</taxon>
        <taxon>Cystobacterineae</taxon>
        <taxon>Archangiaceae</taxon>
        <taxon>Archangium</taxon>
    </lineage>
</organism>
<dbReference type="AlphaFoldDB" id="A0A2W5THD1"/>
<name>A0A2W5THD1_9BACT</name>
<dbReference type="EMBL" id="QFQP01000006">
    <property type="protein sequence ID" value="PZR14920.1"/>
    <property type="molecule type" value="Genomic_DNA"/>
</dbReference>
<dbReference type="Proteomes" id="UP000249061">
    <property type="component" value="Unassembled WGS sequence"/>
</dbReference>
<comment type="caution">
    <text evidence="2">The sequence shown here is derived from an EMBL/GenBank/DDBJ whole genome shotgun (WGS) entry which is preliminary data.</text>
</comment>
<evidence type="ECO:0000313" key="2">
    <source>
        <dbReference type="EMBL" id="PZR14920.1"/>
    </source>
</evidence>
<reference evidence="2 3" key="1">
    <citation type="submission" date="2017-08" db="EMBL/GenBank/DDBJ databases">
        <title>Infants hospitalized years apart are colonized by the same room-sourced microbial strains.</title>
        <authorList>
            <person name="Brooks B."/>
            <person name="Olm M.R."/>
            <person name="Firek B.A."/>
            <person name="Baker R."/>
            <person name="Thomas B.C."/>
            <person name="Morowitz M.J."/>
            <person name="Banfield J.F."/>
        </authorList>
    </citation>
    <scope>NUCLEOTIDE SEQUENCE [LARGE SCALE GENOMIC DNA]</scope>
    <source>
        <strain evidence="2">S2_003_000_R2_14</strain>
    </source>
</reference>
<proteinExistence type="predicted"/>
<sequence>MSPLKSSTELPREAVVVKLRALGAVAVGTSSHAPFAHSQVSFELEPTLTRPPNSTAASVPRLAMA</sequence>
<evidence type="ECO:0000256" key="1">
    <source>
        <dbReference type="SAM" id="MobiDB-lite"/>
    </source>
</evidence>
<evidence type="ECO:0000313" key="3">
    <source>
        <dbReference type="Proteomes" id="UP000249061"/>
    </source>
</evidence>
<feature type="region of interest" description="Disordered" evidence="1">
    <location>
        <begin position="46"/>
        <end position="65"/>
    </location>
</feature>
<accession>A0A2W5THD1</accession>
<gene>
    <name evidence="2" type="ORF">DI536_09045</name>
</gene>